<comment type="caution">
    <text evidence="3">The sequence shown here is derived from an EMBL/GenBank/DDBJ whole genome shotgun (WGS) entry which is preliminary data.</text>
</comment>
<dbReference type="Gene3D" id="1.10.287.710">
    <property type="entry name" value="Helix hairpin bin"/>
    <property type="match status" value="1"/>
</dbReference>
<proteinExistence type="predicted"/>
<keyword evidence="2" id="KW-0472">Membrane</keyword>
<dbReference type="InterPro" id="IPR006833">
    <property type="entry name" value="NH3_CH4_mOase_B"/>
</dbReference>
<dbReference type="RefSeq" id="WP_100233522.1">
    <property type="nucleotide sequence ID" value="NZ_PGVG01000015.1"/>
</dbReference>
<dbReference type="AlphaFoldDB" id="A0A2M8R766"/>
<dbReference type="Gene3D" id="2.60.40.1580">
    <property type="entry name" value="Particulate methane monooxygenase, b subunit. Chain: A, domain 3"/>
    <property type="match status" value="1"/>
</dbReference>
<keyword evidence="3" id="KW-0503">Monooxygenase</keyword>
<feature type="region of interest" description="Disordered" evidence="1">
    <location>
        <begin position="419"/>
        <end position="440"/>
    </location>
</feature>
<organism evidence="3 4">
    <name type="scientific">Bradyrhizobium forestalis</name>
    <dbReference type="NCBI Taxonomy" id="1419263"/>
    <lineage>
        <taxon>Bacteria</taxon>
        <taxon>Pseudomonadati</taxon>
        <taxon>Pseudomonadota</taxon>
        <taxon>Alphaproteobacteria</taxon>
        <taxon>Hyphomicrobiales</taxon>
        <taxon>Nitrobacteraceae</taxon>
        <taxon>Bradyrhizobium</taxon>
    </lineage>
</organism>
<dbReference type="NCBIfam" id="NF041640">
    <property type="entry name" value="AmoB_BACT"/>
    <property type="match status" value="1"/>
</dbReference>
<dbReference type="NCBIfam" id="TIGR03079">
    <property type="entry name" value="CH4_NH3mon_ox_B"/>
    <property type="match status" value="1"/>
</dbReference>
<keyword evidence="3" id="KW-0560">Oxidoreductase</keyword>
<dbReference type="InterPro" id="IPR023303">
    <property type="entry name" value="NH3_CH4_mOase_suB_C"/>
</dbReference>
<feature type="transmembrane region" description="Helical" evidence="2">
    <location>
        <begin position="12"/>
        <end position="31"/>
    </location>
</feature>
<evidence type="ECO:0000256" key="1">
    <source>
        <dbReference type="SAM" id="MobiDB-lite"/>
    </source>
</evidence>
<dbReference type="Proteomes" id="UP000231194">
    <property type="component" value="Unassembled WGS sequence"/>
</dbReference>
<dbReference type="GO" id="GO:0004497">
    <property type="term" value="F:monooxygenase activity"/>
    <property type="evidence" value="ECO:0007669"/>
    <property type="project" value="UniProtKB-KW"/>
</dbReference>
<evidence type="ECO:0000313" key="3">
    <source>
        <dbReference type="EMBL" id="PJG53673.1"/>
    </source>
</evidence>
<reference evidence="3 4" key="1">
    <citation type="submission" date="2017-11" db="EMBL/GenBank/DDBJ databases">
        <title>Bradyrhizobium forestalis sp. nov., an efficient nitrogen-fixing bacterium isolated from nodules of forest legume species in the Amazon.</title>
        <authorList>
            <person name="Costa E.M."/>
            <person name="Guimaraes A."/>
            <person name="Carvalho T.S."/>
            <person name="Rodrigues T.L."/>
            <person name="Ribeiro P.R.A."/>
            <person name="Lebbe L."/>
            <person name="Willems A."/>
            <person name="Moreira F.M.S."/>
        </authorList>
    </citation>
    <scope>NUCLEOTIDE SEQUENCE [LARGE SCALE GENOMIC DNA]</scope>
    <source>
        <strain evidence="3 4">INPA54B</strain>
    </source>
</reference>
<dbReference type="EMBL" id="PGVG01000015">
    <property type="protein sequence ID" value="PJG53673.1"/>
    <property type="molecule type" value="Genomic_DNA"/>
</dbReference>
<sequence>MRTFCFRKSSRLLVILSAAAAIMQIGILTFVPDAALAHGERNQEPFLRMRTAHFYDVNWSTNEIPVNGEIVVTGKFRLFPIWPVNLPLPEAAFLGNGTPGPVLARTESYINGVPAIQSTKLELNRDYEFKTVLKGRVPGHHHVHPMINVMGAGPLLGPGNWLTVTGNESDFKLPIKTLSGETIDNLETWGLGRVFFWHGLWVAIAIVWLVWWLRRPLLLPRFRALTEKGGDRSQLVTSTDRLFGAGLLVATILIVFFGFQATDIAYPRTVPLQGSRATVEPLPEVPEQVKVVVNKSNYDVPGRSLRMNVTLTNNGSTSAQLGEFLTSNQRFINHEVSQAMAAVDPNYPKELLPPNGLKVSDSRPLKPGETKTVDIEAADAAWETERLSSLINDPDNTLGGLLFFYDEHGKRTISNVSGPMVPVFTDPDNRTAENPKGGPG</sequence>
<dbReference type="Gene3D" id="2.60.120.570">
    <property type="entry name" value="Particulate methane monooxygenase, b subunit. Chain: A, domain 1"/>
    <property type="match status" value="1"/>
</dbReference>
<feature type="transmembrane region" description="Helical" evidence="2">
    <location>
        <begin position="242"/>
        <end position="259"/>
    </location>
</feature>
<dbReference type="InterPro" id="IPR023301">
    <property type="entry name" value="NH3_CH4_mOase_suB_N"/>
</dbReference>
<evidence type="ECO:0000256" key="2">
    <source>
        <dbReference type="SAM" id="Phobius"/>
    </source>
</evidence>
<accession>A0A2M8R766</accession>
<dbReference type="OrthoDB" id="178549at2"/>
<name>A0A2M8R766_9BRAD</name>
<evidence type="ECO:0000313" key="4">
    <source>
        <dbReference type="Proteomes" id="UP000231194"/>
    </source>
</evidence>
<keyword evidence="4" id="KW-1185">Reference proteome</keyword>
<dbReference type="Pfam" id="PF04744">
    <property type="entry name" value="Monooxygenase_B"/>
    <property type="match status" value="1"/>
</dbReference>
<protein>
    <submittedName>
        <fullName evidence="3">Methane monooxygenase/ammonia monooxygenase subunit B</fullName>
    </submittedName>
</protein>
<dbReference type="InterPro" id="IPR023141">
    <property type="entry name" value="NH3_CH4_mOase_suB_hlx_hairpin"/>
</dbReference>
<feature type="transmembrane region" description="Helical" evidence="2">
    <location>
        <begin position="195"/>
        <end position="213"/>
    </location>
</feature>
<keyword evidence="2" id="KW-1133">Transmembrane helix</keyword>
<keyword evidence="2" id="KW-0812">Transmembrane</keyword>
<gene>
    <name evidence="3" type="ORF">CVM73_19720</name>
</gene>